<evidence type="ECO:0000256" key="1">
    <source>
        <dbReference type="SAM" id="SignalP"/>
    </source>
</evidence>
<dbReference type="Pfam" id="PF01738">
    <property type="entry name" value="DLH"/>
    <property type="match status" value="1"/>
</dbReference>
<dbReference type="GO" id="GO:0016787">
    <property type="term" value="F:hydrolase activity"/>
    <property type="evidence" value="ECO:0007669"/>
    <property type="project" value="UniProtKB-KW"/>
</dbReference>
<dbReference type="OrthoDB" id="8875648at2"/>
<dbReference type="PANTHER" id="PTHR22946">
    <property type="entry name" value="DIENELACTONE HYDROLASE DOMAIN-CONTAINING PROTEIN-RELATED"/>
    <property type="match status" value="1"/>
</dbReference>
<evidence type="ECO:0000313" key="4">
    <source>
        <dbReference type="Proteomes" id="UP000295357"/>
    </source>
</evidence>
<organism evidence="3 4">
    <name type="scientific">Roseateles asaccharophilus</name>
    <dbReference type="NCBI Taxonomy" id="582607"/>
    <lineage>
        <taxon>Bacteria</taxon>
        <taxon>Pseudomonadati</taxon>
        <taxon>Pseudomonadota</taxon>
        <taxon>Betaproteobacteria</taxon>
        <taxon>Burkholderiales</taxon>
        <taxon>Sphaerotilaceae</taxon>
        <taxon>Roseateles</taxon>
    </lineage>
</organism>
<dbReference type="RefSeq" id="WP_133602298.1">
    <property type="nucleotide sequence ID" value="NZ_JAUFPJ010000001.1"/>
</dbReference>
<accession>A0A4R6NCK3</accession>
<gene>
    <name evidence="3" type="ORF">DFR39_101887</name>
</gene>
<evidence type="ECO:0000313" key="3">
    <source>
        <dbReference type="EMBL" id="TDP13411.1"/>
    </source>
</evidence>
<dbReference type="InterPro" id="IPR050261">
    <property type="entry name" value="FrsA_esterase"/>
</dbReference>
<keyword evidence="4" id="KW-1185">Reference proteome</keyword>
<dbReference type="EMBL" id="SNXE01000001">
    <property type="protein sequence ID" value="TDP13411.1"/>
    <property type="molecule type" value="Genomic_DNA"/>
</dbReference>
<comment type="caution">
    <text evidence="3">The sequence shown here is derived from an EMBL/GenBank/DDBJ whole genome shotgun (WGS) entry which is preliminary data.</text>
</comment>
<dbReference type="Proteomes" id="UP000295357">
    <property type="component" value="Unassembled WGS sequence"/>
</dbReference>
<protein>
    <submittedName>
        <fullName evidence="3">Dienelactone hydrolase</fullName>
    </submittedName>
</protein>
<dbReference type="InterPro" id="IPR029058">
    <property type="entry name" value="AB_hydrolase_fold"/>
</dbReference>
<dbReference type="AlphaFoldDB" id="A0A4R6NCK3"/>
<dbReference type="Gene3D" id="3.40.50.1820">
    <property type="entry name" value="alpha/beta hydrolase"/>
    <property type="match status" value="1"/>
</dbReference>
<name>A0A4R6NCK3_9BURK</name>
<sequence>MSLKRSFGSLILATLAGAAGAAGAQIDCHPHNPEDTQIVERGPVKSVIGPLAKFNPCHASVQLDMPTLFAKKRGDKHPLVIISHGGGGVSGYERDFAKLLNQQGYATLIFDAFEMNGIASRSELILYVMTNGARQRMIYKATWGAYRWAINNDKVDATRIFIQGLSNGASVAINMAASVDATHVRGVIAEGGPSAGIGFPDEIKVPLLLIYGLSDNYGGTRQDDWMHLRAMPCGINDHYPFAPDGFAKSCSRASNPTEAMPSPKSWYEEIKAKGQDIRLELIEGGGHGMMFGDFSSSSKRLPGRGAWYISRGADADTRKKAQQIVLDFIESKL</sequence>
<keyword evidence="1" id="KW-0732">Signal</keyword>
<proteinExistence type="predicted"/>
<dbReference type="SUPFAM" id="SSF53474">
    <property type="entry name" value="alpha/beta-Hydrolases"/>
    <property type="match status" value="1"/>
</dbReference>
<keyword evidence="3" id="KW-0378">Hydrolase</keyword>
<feature type="domain" description="Dienelactone hydrolase" evidence="2">
    <location>
        <begin position="67"/>
        <end position="222"/>
    </location>
</feature>
<feature type="chain" id="PRO_5020746955" evidence="1">
    <location>
        <begin position="25"/>
        <end position="333"/>
    </location>
</feature>
<feature type="signal peptide" evidence="1">
    <location>
        <begin position="1"/>
        <end position="24"/>
    </location>
</feature>
<dbReference type="InterPro" id="IPR002925">
    <property type="entry name" value="Dienelactn_hydro"/>
</dbReference>
<reference evidence="3 4" key="1">
    <citation type="submission" date="2019-03" db="EMBL/GenBank/DDBJ databases">
        <title>Genomic Encyclopedia of Type Strains, Phase IV (KMG-IV): sequencing the most valuable type-strain genomes for metagenomic binning, comparative biology and taxonomic classification.</title>
        <authorList>
            <person name="Goeker M."/>
        </authorList>
    </citation>
    <scope>NUCLEOTIDE SEQUENCE [LARGE SCALE GENOMIC DNA]</scope>
    <source>
        <strain evidence="3 4">DSM 25082</strain>
    </source>
</reference>
<evidence type="ECO:0000259" key="2">
    <source>
        <dbReference type="Pfam" id="PF01738"/>
    </source>
</evidence>